<accession>A0A849KVM1</accession>
<organism evidence="2 3">
    <name type="scientific">Halovulum dunhuangense</name>
    <dbReference type="NCBI Taxonomy" id="1505036"/>
    <lineage>
        <taxon>Bacteria</taxon>
        <taxon>Pseudomonadati</taxon>
        <taxon>Pseudomonadota</taxon>
        <taxon>Alphaproteobacteria</taxon>
        <taxon>Rhodobacterales</taxon>
        <taxon>Paracoccaceae</taxon>
        <taxon>Halovulum</taxon>
    </lineage>
</organism>
<comment type="caution">
    <text evidence="2">The sequence shown here is derived from an EMBL/GenBank/DDBJ whole genome shotgun (WGS) entry which is preliminary data.</text>
</comment>
<comment type="similarity">
    <text evidence="1">Belongs to the OsmC/Ohr family.</text>
</comment>
<dbReference type="PANTHER" id="PTHR33797">
    <property type="entry name" value="ORGANIC HYDROPEROXIDE RESISTANCE PROTEIN-LIKE"/>
    <property type="match status" value="1"/>
</dbReference>
<dbReference type="AlphaFoldDB" id="A0A849KVM1"/>
<proteinExistence type="inferred from homology"/>
<dbReference type="NCBIfam" id="TIGR03561">
    <property type="entry name" value="organ_hyd_perox"/>
    <property type="match status" value="1"/>
</dbReference>
<dbReference type="RefSeq" id="WP_171322466.1">
    <property type="nucleotide sequence ID" value="NZ_JABFBC010000001.1"/>
</dbReference>
<evidence type="ECO:0000256" key="1">
    <source>
        <dbReference type="ARBA" id="ARBA00007378"/>
    </source>
</evidence>
<keyword evidence="3" id="KW-1185">Reference proteome</keyword>
<dbReference type="InterPro" id="IPR019953">
    <property type="entry name" value="OHR"/>
</dbReference>
<sequence length="142" mass="14498">MSVNILYRTEATATGGRDGKSATTDGAVDVRLATPKELGGAGGEGVNPEQLFATGYAACFLGALKFVASQEKIAVPEAANVTAKVGIGPRVDGTGFGLDVALTVELPGIEAEKADDLIARAHVVCPYSHATQNNIAVTLTRA</sequence>
<gene>
    <name evidence="2" type="ORF">HMH01_03310</name>
</gene>
<protein>
    <submittedName>
        <fullName evidence="2">Organic hydroperoxide resistance protein</fullName>
    </submittedName>
</protein>
<dbReference type="EMBL" id="JABFBC010000001">
    <property type="protein sequence ID" value="NNU79458.1"/>
    <property type="molecule type" value="Genomic_DNA"/>
</dbReference>
<evidence type="ECO:0000313" key="3">
    <source>
        <dbReference type="Proteomes" id="UP000572377"/>
    </source>
</evidence>
<dbReference type="Pfam" id="PF02566">
    <property type="entry name" value="OsmC"/>
    <property type="match status" value="1"/>
</dbReference>
<dbReference type="InterPro" id="IPR003718">
    <property type="entry name" value="OsmC/Ohr_fam"/>
</dbReference>
<dbReference type="InterPro" id="IPR015946">
    <property type="entry name" value="KH_dom-like_a/b"/>
</dbReference>
<dbReference type="GO" id="GO:0006979">
    <property type="term" value="P:response to oxidative stress"/>
    <property type="evidence" value="ECO:0007669"/>
    <property type="project" value="InterPro"/>
</dbReference>
<dbReference type="PANTHER" id="PTHR33797:SF2">
    <property type="entry name" value="ORGANIC HYDROPEROXIDE RESISTANCE PROTEIN-LIKE"/>
    <property type="match status" value="1"/>
</dbReference>
<dbReference type="Gene3D" id="3.30.300.20">
    <property type="match status" value="1"/>
</dbReference>
<dbReference type="Gene3D" id="2.20.25.10">
    <property type="match status" value="1"/>
</dbReference>
<evidence type="ECO:0000313" key="2">
    <source>
        <dbReference type="EMBL" id="NNU79458.1"/>
    </source>
</evidence>
<dbReference type="Proteomes" id="UP000572377">
    <property type="component" value="Unassembled WGS sequence"/>
</dbReference>
<name>A0A849KVM1_9RHOB</name>
<dbReference type="InterPro" id="IPR036102">
    <property type="entry name" value="OsmC/Ohrsf"/>
</dbReference>
<reference evidence="2 3" key="1">
    <citation type="submission" date="2020-05" db="EMBL/GenBank/DDBJ databases">
        <title>Gimesia benthica sp. nov., a novel planctomycete isolated from a deep-sea water sample of the Northwest Indian Ocean.</title>
        <authorList>
            <person name="Wang J."/>
            <person name="Ruan C."/>
            <person name="Song L."/>
            <person name="Zhu Y."/>
            <person name="Li A."/>
            <person name="Zheng X."/>
            <person name="Wang L."/>
            <person name="Lu Z."/>
            <person name="Huang Y."/>
            <person name="Du W."/>
            <person name="Zhou Y."/>
            <person name="Huang L."/>
            <person name="Dai X."/>
        </authorList>
    </citation>
    <scope>NUCLEOTIDE SEQUENCE [LARGE SCALE GENOMIC DNA]</scope>
    <source>
        <strain evidence="2 3">YYQ-30</strain>
    </source>
</reference>
<dbReference type="SUPFAM" id="SSF82784">
    <property type="entry name" value="OsmC-like"/>
    <property type="match status" value="1"/>
</dbReference>